<sequence length="265" mass="28618">MTSAWIDGRPAPAEALRALALSNYGHFSTMQVRGGAVQGFDLHLRRLRDATRELFGCELEPERVRTGCRHALQAADAADCTLRTTVFAPGYDIASGAAPAELCVLIAILPPSRPPDAALRVKSFRYRRAAPHIKHVGTFPLFHHRRLAAHGGYDDALFVDGDGRVLEGSVWNIGFHDGSNVVWPDAPALRGVTERLLQAGLADAGVPQVVRPVALRELDGFVAAFAANSRGVQAIAGIDAERYAVEPAFMRMLADALSGRPWQPI</sequence>
<proteinExistence type="predicted"/>
<dbReference type="Gene3D" id="3.30.470.10">
    <property type="match status" value="1"/>
</dbReference>
<reference evidence="1 2" key="1">
    <citation type="submission" date="2024-07" db="EMBL/GenBank/DDBJ databases">
        <title>Luteimonas salilacus sp. nov., isolated from the shore soil of Salt Lake in Tibet of China.</title>
        <authorList>
            <person name="Zhang X."/>
            <person name="Li A."/>
        </authorList>
    </citation>
    <scope>NUCLEOTIDE SEQUENCE [LARGE SCALE GENOMIC DNA]</scope>
    <source>
        <strain evidence="1 2">B3-2-R+30</strain>
    </source>
</reference>
<keyword evidence="2" id="KW-1185">Reference proteome</keyword>
<dbReference type="SUPFAM" id="SSF56752">
    <property type="entry name" value="D-aminoacid aminotransferase-like PLP-dependent enzymes"/>
    <property type="match status" value="1"/>
</dbReference>
<dbReference type="Gene3D" id="3.20.10.10">
    <property type="entry name" value="D-amino Acid Aminotransferase, subunit A, domain 2"/>
    <property type="match status" value="1"/>
</dbReference>
<accession>A0ABV4HNT6</accession>
<name>A0ABV4HNT6_9GAMM</name>
<dbReference type="NCBIfam" id="NF006734">
    <property type="entry name" value="PRK09266.1"/>
    <property type="match status" value="1"/>
</dbReference>
<dbReference type="GO" id="GO:0008483">
    <property type="term" value="F:transaminase activity"/>
    <property type="evidence" value="ECO:0007669"/>
    <property type="project" value="UniProtKB-KW"/>
</dbReference>
<evidence type="ECO:0000313" key="1">
    <source>
        <dbReference type="EMBL" id="MEZ0473075.1"/>
    </source>
</evidence>
<dbReference type="InterPro" id="IPR043132">
    <property type="entry name" value="BCAT-like_C"/>
</dbReference>
<keyword evidence="1" id="KW-0032">Aminotransferase</keyword>
<dbReference type="InterPro" id="IPR043131">
    <property type="entry name" value="BCAT-like_N"/>
</dbReference>
<dbReference type="InterPro" id="IPR036038">
    <property type="entry name" value="Aminotransferase-like"/>
</dbReference>
<dbReference type="RefSeq" id="WP_370563203.1">
    <property type="nucleotide sequence ID" value="NZ_JBFWIB010000003.1"/>
</dbReference>
<protein>
    <submittedName>
        <fullName evidence="1">Aminotransferase class IV family protein</fullName>
    </submittedName>
</protein>
<dbReference type="Proteomes" id="UP001566331">
    <property type="component" value="Unassembled WGS sequence"/>
</dbReference>
<evidence type="ECO:0000313" key="2">
    <source>
        <dbReference type="Proteomes" id="UP001566331"/>
    </source>
</evidence>
<dbReference type="InterPro" id="IPR001544">
    <property type="entry name" value="Aminotrans_IV"/>
</dbReference>
<gene>
    <name evidence="1" type="ORF">AB6713_00355</name>
</gene>
<dbReference type="EMBL" id="JBFWIC010000001">
    <property type="protein sequence ID" value="MEZ0473075.1"/>
    <property type="molecule type" value="Genomic_DNA"/>
</dbReference>
<comment type="caution">
    <text evidence="1">The sequence shown here is derived from an EMBL/GenBank/DDBJ whole genome shotgun (WGS) entry which is preliminary data.</text>
</comment>
<dbReference type="Pfam" id="PF01063">
    <property type="entry name" value="Aminotran_4"/>
    <property type="match status" value="1"/>
</dbReference>
<organism evidence="1 2">
    <name type="scientific">Luteimonas salinilitoris</name>
    <dbReference type="NCBI Taxonomy" id="3237697"/>
    <lineage>
        <taxon>Bacteria</taxon>
        <taxon>Pseudomonadati</taxon>
        <taxon>Pseudomonadota</taxon>
        <taxon>Gammaproteobacteria</taxon>
        <taxon>Lysobacterales</taxon>
        <taxon>Lysobacteraceae</taxon>
        <taxon>Luteimonas</taxon>
    </lineage>
</organism>
<keyword evidence="1" id="KW-0808">Transferase</keyword>